<dbReference type="RefSeq" id="WP_072738934.1">
    <property type="nucleotide sequence ID" value="NZ_CP048813.1"/>
</dbReference>
<comment type="subcellular location">
    <subcellularLocation>
        <location evidence="1">Cell membrane</location>
        <topology evidence="1">Multi-pass membrane protein</topology>
    </subcellularLocation>
</comment>
<reference evidence="7 8" key="1">
    <citation type="submission" date="2016-10" db="EMBL/GenBank/DDBJ databases">
        <authorList>
            <person name="de Groot N.N."/>
        </authorList>
    </citation>
    <scope>NUCLEOTIDE SEQUENCE [LARGE SCALE GENOMIC DNA]</scope>
    <source>
        <strain evidence="7 8">DSM 44892</strain>
    </source>
</reference>
<organism evidence="7 8">
    <name type="scientific">Rhodococcus triatomae</name>
    <dbReference type="NCBI Taxonomy" id="300028"/>
    <lineage>
        <taxon>Bacteria</taxon>
        <taxon>Bacillati</taxon>
        <taxon>Actinomycetota</taxon>
        <taxon>Actinomycetes</taxon>
        <taxon>Mycobacteriales</taxon>
        <taxon>Nocardiaceae</taxon>
        <taxon>Rhodococcus</taxon>
    </lineage>
</organism>
<keyword evidence="5" id="KW-0472">Membrane</keyword>
<evidence type="ECO:0000256" key="4">
    <source>
        <dbReference type="ARBA" id="ARBA00022989"/>
    </source>
</evidence>
<name>A0A1G8NLZ8_9NOCA</name>
<keyword evidence="8" id="KW-1185">Reference proteome</keyword>
<dbReference type="Pfam" id="PF07690">
    <property type="entry name" value="MFS_1"/>
    <property type="match status" value="1"/>
</dbReference>
<keyword evidence="4" id="KW-1133">Transmembrane helix</keyword>
<evidence type="ECO:0000256" key="2">
    <source>
        <dbReference type="ARBA" id="ARBA00022448"/>
    </source>
</evidence>
<keyword evidence="2" id="KW-0813">Transport</keyword>
<dbReference type="OrthoDB" id="7200137at2"/>
<dbReference type="GO" id="GO:0005886">
    <property type="term" value="C:plasma membrane"/>
    <property type="evidence" value="ECO:0007669"/>
    <property type="project" value="UniProtKB-SubCell"/>
</dbReference>
<evidence type="ECO:0000256" key="1">
    <source>
        <dbReference type="ARBA" id="ARBA00004651"/>
    </source>
</evidence>
<evidence type="ECO:0000313" key="8">
    <source>
        <dbReference type="Proteomes" id="UP000183263"/>
    </source>
</evidence>
<gene>
    <name evidence="7" type="ORF">SAMN05444695_111110</name>
</gene>
<evidence type="ECO:0000313" key="7">
    <source>
        <dbReference type="EMBL" id="SDI81289.1"/>
    </source>
</evidence>
<evidence type="ECO:0000256" key="3">
    <source>
        <dbReference type="ARBA" id="ARBA00022692"/>
    </source>
</evidence>
<dbReference type="InterPro" id="IPR011701">
    <property type="entry name" value="MFS"/>
</dbReference>
<dbReference type="InterPro" id="IPR052983">
    <property type="entry name" value="MFS_Riboflavin_Transporter"/>
</dbReference>
<feature type="domain" description="Major facilitator superfamily (MFS) profile" evidence="6">
    <location>
        <begin position="18"/>
        <end position="402"/>
    </location>
</feature>
<accession>A0A1G8NLZ8</accession>
<evidence type="ECO:0000259" key="6">
    <source>
        <dbReference type="PROSITE" id="PS50850"/>
    </source>
</evidence>
<dbReference type="InterPro" id="IPR036259">
    <property type="entry name" value="MFS_trans_sf"/>
</dbReference>
<dbReference type="EMBL" id="FNDN01000011">
    <property type="protein sequence ID" value="SDI81289.1"/>
    <property type="molecule type" value="Genomic_DNA"/>
</dbReference>
<evidence type="ECO:0000256" key="5">
    <source>
        <dbReference type="ARBA" id="ARBA00023136"/>
    </source>
</evidence>
<dbReference type="GO" id="GO:0022857">
    <property type="term" value="F:transmembrane transporter activity"/>
    <property type="evidence" value="ECO:0007669"/>
    <property type="project" value="InterPro"/>
</dbReference>
<sequence>MTDTSIRPQPGALTGAGLRRVLAVLCLTEITSWGILYYAFPVLSVSISAETGWSPTAITAAFSLGQLATALAGIPVGRILDRVGPRTIMTAGSVLAVPALVLIALAPTLPVFYAGWLLAGTAMGAVLYPPAFAALTRWYGDRSVRALMILTLAAGLASTVFAPLTSAVDQQSDWRTTYLILAAILAAITIPGHWWGLRGSWPAAAPPANGAALGHREIARSPAFFALVAALALGAFTAFAGVFNLVPLLLEQGFSPSVAAVTLGLGGGGQVLGRLGYLTLVARTSVRSRIVVILAAAAATTALLGAVTTAAALVGAAIGAGLVRGLFTLIQATAITDRWGSTHYGRLGGLMSAPIVVVMALAPWAGTALASATGSYATAYLVLAVVAALAALLAIASVPRLTPTDTVEGTS</sequence>
<dbReference type="PANTHER" id="PTHR43385:SF1">
    <property type="entry name" value="RIBOFLAVIN TRANSPORTER RIBJ"/>
    <property type="match status" value="1"/>
</dbReference>
<dbReference type="PANTHER" id="PTHR43385">
    <property type="entry name" value="RIBOFLAVIN TRANSPORTER RIBJ"/>
    <property type="match status" value="1"/>
</dbReference>
<dbReference type="InterPro" id="IPR020846">
    <property type="entry name" value="MFS_dom"/>
</dbReference>
<proteinExistence type="predicted"/>
<dbReference type="AlphaFoldDB" id="A0A1G8NLZ8"/>
<dbReference type="PROSITE" id="PS50850">
    <property type="entry name" value="MFS"/>
    <property type="match status" value="1"/>
</dbReference>
<protein>
    <submittedName>
        <fullName evidence="7">Cyanate permease</fullName>
    </submittedName>
</protein>
<dbReference type="Proteomes" id="UP000183263">
    <property type="component" value="Unassembled WGS sequence"/>
</dbReference>
<keyword evidence="3" id="KW-0812">Transmembrane</keyword>
<dbReference type="SUPFAM" id="SSF103473">
    <property type="entry name" value="MFS general substrate transporter"/>
    <property type="match status" value="1"/>
</dbReference>
<dbReference type="Gene3D" id="1.20.1250.20">
    <property type="entry name" value="MFS general substrate transporter like domains"/>
    <property type="match status" value="1"/>
</dbReference>